<keyword evidence="5" id="KW-0812">Transmembrane</keyword>
<organism evidence="8 9">
    <name type="scientific">Penicillium brasilianum</name>
    <dbReference type="NCBI Taxonomy" id="104259"/>
    <lineage>
        <taxon>Eukaryota</taxon>
        <taxon>Fungi</taxon>
        <taxon>Dikarya</taxon>
        <taxon>Ascomycota</taxon>
        <taxon>Pezizomycotina</taxon>
        <taxon>Eurotiomycetes</taxon>
        <taxon>Eurotiomycetidae</taxon>
        <taxon>Eurotiales</taxon>
        <taxon>Aspergillaceae</taxon>
        <taxon>Penicillium</taxon>
    </lineage>
</organism>
<dbReference type="SUPFAM" id="SSF56801">
    <property type="entry name" value="Acetyl-CoA synthetase-like"/>
    <property type="match status" value="1"/>
</dbReference>
<accession>A0A0F7VBZ2</accession>
<dbReference type="InterPro" id="IPR045851">
    <property type="entry name" value="AMP-bd_C_sf"/>
</dbReference>
<evidence type="ECO:0000256" key="5">
    <source>
        <dbReference type="SAM" id="Phobius"/>
    </source>
</evidence>
<evidence type="ECO:0000256" key="1">
    <source>
        <dbReference type="ARBA" id="ARBA00004924"/>
    </source>
</evidence>
<keyword evidence="4" id="KW-0067">ATP-binding</keyword>
<dbReference type="InterPro" id="IPR020845">
    <property type="entry name" value="AMP-binding_CS"/>
</dbReference>
<dbReference type="Pfam" id="PF00501">
    <property type="entry name" value="AMP-binding"/>
    <property type="match status" value="1"/>
</dbReference>
<dbReference type="InterPro" id="IPR025110">
    <property type="entry name" value="AMP-bd_C"/>
</dbReference>
<dbReference type="InterPro" id="IPR042099">
    <property type="entry name" value="ANL_N_sf"/>
</dbReference>
<dbReference type="EMBL" id="CDHK01000003">
    <property type="protein sequence ID" value="CEO59449.1"/>
    <property type="molecule type" value="Genomic_DNA"/>
</dbReference>
<evidence type="ECO:0000259" key="7">
    <source>
        <dbReference type="Pfam" id="PF13193"/>
    </source>
</evidence>
<dbReference type="GO" id="GO:0005524">
    <property type="term" value="F:ATP binding"/>
    <property type="evidence" value="ECO:0007669"/>
    <property type="project" value="UniProtKB-KW"/>
</dbReference>
<comment type="pathway">
    <text evidence="1">Siderophore biosynthesis.</text>
</comment>
<proteinExistence type="inferred from homology"/>
<reference evidence="9" key="1">
    <citation type="journal article" date="2015" name="Genome Announc.">
        <title>Draft genome sequence of the fungus Penicillium brasilianum MG11.</title>
        <authorList>
            <person name="Horn F."/>
            <person name="Linde J."/>
            <person name="Mattern D.J."/>
            <person name="Walther G."/>
            <person name="Guthke R."/>
            <person name="Brakhage A.A."/>
            <person name="Valiante V."/>
        </authorList>
    </citation>
    <scope>NUCLEOTIDE SEQUENCE [LARGE SCALE GENOMIC DNA]</scope>
    <source>
        <strain evidence="9">MG11</strain>
    </source>
</reference>
<dbReference type="CDD" id="cd05911">
    <property type="entry name" value="Firefly_Luc_like"/>
    <property type="match status" value="1"/>
</dbReference>
<keyword evidence="3" id="KW-0547">Nucleotide-binding</keyword>
<dbReference type="PANTHER" id="PTHR24096:SF424">
    <property type="entry name" value="ACETYL-COA SYNTHETASE-LIKE PROTEIN-RELATED"/>
    <property type="match status" value="1"/>
</dbReference>
<evidence type="ECO:0000256" key="3">
    <source>
        <dbReference type="ARBA" id="ARBA00022741"/>
    </source>
</evidence>
<dbReference type="InterPro" id="IPR000873">
    <property type="entry name" value="AMP-dep_synth/lig_dom"/>
</dbReference>
<dbReference type="AlphaFoldDB" id="A0A0F7VBZ2"/>
<evidence type="ECO:0000256" key="2">
    <source>
        <dbReference type="ARBA" id="ARBA00006432"/>
    </source>
</evidence>
<dbReference type="OrthoDB" id="6509636at2759"/>
<dbReference type="Gene3D" id="3.30.300.30">
    <property type="match status" value="1"/>
</dbReference>
<dbReference type="FunFam" id="3.30.300.30:FF:000007">
    <property type="entry name" value="4-coumarate--CoA ligase 2"/>
    <property type="match status" value="1"/>
</dbReference>
<evidence type="ECO:0000259" key="6">
    <source>
        <dbReference type="Pfam" id="PF00501"/>
    </source>
</evidence>
<keyword evidence="9" id="KW-1185">Reference proteome</keyword>
<dbReference type="PROSITE" id="PS00455">
    <property type="entry name" value="AMP_BINDING"/>
    <property type="match status" value="1"/>
</dbReference>
<dbReference type="Proteomes" id="UP000042958">
    <property type="component" value="Unassembled WGS sequence"/>
</dbReference>
<protein>
    <submittedName>
        <fullName evidence="8">Putative Phenylacetyl-CoA ligase</fullName>
    </submittedName>
</protein>
<evidence type="ECO:0000256" key="4">
    <source>
        <dbReference type="ARBA" id="ARBA00022840"/>
    </source>
</evidence>
<comment type="similarity">
    <text evidence="2">Belongs to the ATP-dependent AMP-binding enzyme family.</text>
</comment>
<dbReference type="FunFam" id="3.40.50.12780:FF:000003">
    <property type="entry name" value="Long-chain-fatty-acid--CoA ligase FadD"/>
    <property type="match status" value="1"/>
</dbReference>
<dbReference type="STRING" id="104259.A0A0F7VBZ2"/>
<keyword evidence="5" id="KW-0472">Membrane</keyword>
<feature type="transmembrane region" description="Helical" evidence="5">
    <location>
        <begin position="73"/>
        <end position="97"/>
    </location>
</feature>
<feature type="domain" description="AMP-dependent synthetase/ligase" evidence="6">
    <location>
        <begin position="43"/>
        <end position="412"/>
    </location>
</feature>
<dbReference type="PANTHER" id="PTHR24096">
    <property type="entry name" value="LONG-CHAIN-FATTY-ACID--COA LIGASE"/>
    <property type="match status" value="1"/>
</dbReference>
<dbReference type="Pfam" id="PF13193">
    <property type="entry name" value="AMP-binding_C"/>
    <property type="match status" value="1"/>
</dbReference>
<gene>
    <name evidence="8" type="ORF">PMG11_04124</name>
</gene>
<evidence type="ECO:0000313" key="8">
    <source>
        <dbReference type="EMBL" id="CEO59449.1"/>
    </source>
</evidence>
<sequence length="591" mass="65461">MPYKSRWQINVPNTHLASLLLTSPTAPLSQTKRCYLEAARPDTHYFTPHDFRLWSQRFAAGLRKAGLKRGDRVLLFSGNDLFFPVVFMGIVMAGGVFTGANPTYVSRELAFQLQDSGATFLICAAASLDTGIEAAQMAGLPQEKVFVFDNAIYNGHGQGQKGCPYWGDLVASAEEGRGFAWEVFDTPALADTTLALNYSSGTTGRPKGVEITHKNYVSNMLQYTHMSTLYPDYLQRLARARWLCFLPMYHAMAQNIFIAAALYRQTPVYIMPKFDFIQMLEYTQKFRITDFILVPPVVVALAKHPAVKKYDLSSVESVGSGAAPLGREVCVEVEKLWPEGKINIKQGWGMTEATCSILGWDPREKSFSASVGELNANCEAKIMAEDGLTEILERNKRGELWVRAQNVMKGYWHNPKATEETKTADGWLRTGDIAYVDDRGKFHVVDRMKVSSYAVQSNVEKDSSSQDPLFQIANEVLLQELIKVKGNQVAPAELEALLLEHPAVADVAVIGVTVNNDERPRAYITLKPGQSASAEEIVQFMASKVSATKRITGGVVFRDAIPKNPSGKILRKALREEAAAELKRESATAKL</sequence>
<evidence type="ECO:0000313" key="9">
    <source>
        <dbReference type="Proteomes" id="UP000042958"/>
    </source>
</evidence>
<dbReference type="Gene3D" id="3.40.50.12780">
    <property type="entry name" value="N-terminal domain of ligase-like"/>
    <property type="match status" value="1"/>
</dbReference>
<feature type="domain" description="AMP-binding enzyme C-terminal" evidence="7">
    <location>
        <begin position="493"/>
        <end position="568"/>
    </location>
</feature>
<keyword evidence="5" id="KW-1133">Transmembrane helix</keyword>
<keyword evidence="8" id="KW-0436">Ligase</keyword>
<dbReference type="GO" id="GO:0016405">
    <property type="term" value="F:CoA-ligase activity"/>
    <property type="evidence" value="ECO:0007669"/>
    <property type="project" value="TreeGrafter"/>
</dbReference>
<name>A0A0F7VBZ2_PENBI</name>